<keyword evidence="4" id="KW-1185">Reference proteome</keyword>
<proteinExistence type="predicted"/>
<dbReference type="AlphaFoldDB" id="A0A8K0L1V3"/>
<keyword evidence="2" id="KW-1133">Transmembrane helix</keyword>
<keyword evidence="2" id="KW-0472">Membrane</keyword>
<name>A0A8K0L1V3_9PEZI</name>
<dbReference type="EMBL" id="JAESVG020000005">
    <property type="protein sequence ID" value="KAG8627522.1"/>
    <property type="molecule type" value="Genomic_DNA"/>
</dbReference>
<keyword evidence="2" id="KW-0812">Transmembrane</keyword>
<dbReference type="Proteomes" id="UP000809789">
    <property type="component" value="Unassembled WGS sequence"/>
</dbReference>
<comment type="caution">
    <text evidence="3">The sequence shown here is derived from an EMBL/GenBank/DDBJ whole genome shotgun (WGS) entry which is preliminary data.</text>
</comment>
<evidence type="ECO:0000313" key="3">
    <source>
        <dbReference type="EMBL" id="KAG8627522.1"/>
    </source>
</evidence>
<evidence type="ECO:0000256" key="1">
    <source>
        <dbReference type="SAM" id="MobiDB-lite"/>
    </source>
</evidence>
<gene>
    <name evidence="3" type="ORF">KVT40_005005</name>
</gene>
<evidence type="ECO:0000313" key="4">
    <source>
        <dbReference type="Proteomes" id="UP000809789"/>
    </source>
</evidence>
<protein>
    <submittedName>
        <fullName evidence="3">Uncharacterized protein</fullName>
    </submittedName>
</protein>
<reference evidence="3" key="1">
    <citation type="submission" date="2021-07" db="EMBL/GenBank/DDBJ databases">
        <title>Elsinoe batatas strain:CRI-CJ2 Genome sequencing and assembly.</title>
        <authorList>
            <person name="Huang L."/>
        </authorList>
    </citation>
    <scope>NUCLEOTIDE SEQUENCE</scope>
    <source>
        <strain evidence="3">CRI-CJ2</strain>
    </source>
</reference>
<sequence>MSAGKAFGWILAGTCSVATAYYTFAPELQRQQREREAAFQAQHQNAPIAQQAQAAPLSKVDTPAIQSGQMPLQPKEPIKDKVQKSWPGLSWFSASHGGGSTSEQQDKKD</sequence>
<feature type="region of interest" description="Disordered" evidence="1">
    <location>
        <begin position="32"/>
        <end position="109"/>
    </location>
</feature>
<feature type="compositionally biased region" description="Low complexity" evidence="1">
    <location>
        <begin position="38"/>
        <end position="55"/>
    </location>
</feature>
<evidence type="ECO:0000256" key="2">
    <source>
        <dbReference type="SAM" id="Phobius"/>
    </source>
</evidence>
<dbReference type="OrthoDB" id="3930271at2759"/>
<feature type="transmembrane region" description="Helical" evidence="2">
    <location>
        <begin position="6"/>
        <end position="25"/>
    </location>
</feature>
<accession>A0A8K0L1V3</accession>
<organism evidence="3 4">
    <name type="scientific">Elsinoe batatas</name>
    <dbReference type="NCBI Taxonomy" id="2601811"/>
    <lineage>
        <taxon>Eukaryota</taxon>
        <taxon>Fungi</taxon>
        <taxon>Dikarya</taxon>
        <taxon>Ascomycota</taxon>
        <taxon>Pezizomycotina</taxon>
        <taxon>Dothideomycetes</taxon>
        <taxon>Dothideomycetidae</taxon>
        <taxon>Myriangiales</taxon>
        <taxon>Elsinoaceae</taxon>
        <taxon>Elsinoe</taxon>
    </lineage>
</organism>